<keyword evidence="2" id="KW-1185">Reference proteome</keyword>
<reference evidence="2" key="1">
    <citation type="submission" date="2019-04" db="EMBL/GenBank/DDBJ databases">
        <title>Friends and foes A comparative genomics studyof 23 Aspergillus species from section Flavi.</title>
        <authorList>
            <consortium name="DOE Joint Genome Institute"/>
            <person name="Kjaerbolling I."/>
            <person name="Vesth T."/>
            <person name="Frisvad J.C."/>
            <person name="Nybo J.L."/>
            <person name="Theobald S."/>
            <person name="Kildgaard S."/>
            <person name="Isbrandt T."/>
            <person name="Kuo A."/>
            <person name="Sato A."/>
            <person name="Lyhne E.K."/>
            <person name="Kogle M.E."/>
            <person name="Wiebenga A."/>
            <person name="Kun R.S."/>
            <person name="Lubbers R.J."/>
            <person name="Makela M.R."/>
            <person name="Barry K."/>
            <person name="Chovatia M."/>
            <person name="Clum A."/>
            <person name="Daum C."/>
            <person name="Haridas S."/>
            <person name="He G."/>
            <person name="LaButti K."/>
            <person name="Lipzen A."/>
            <person name="Mondo S."/>
            <person name="Riley R."/>
            <person name="Salamov A."/>
            <person name="Simmons B.A."/>
            <person name="Magnuson J.K."/>
            <person name="Henrissat B."/>
            <person name="Mortensen U.H."/>
            <person name="Larsen T.O."/>
            <person name="Devries R.P."/>
            <person name="Grigoriev I.V."/>
            <person name="Machida M."/>
            <person name="Baker S.E."/>
            <person name="Andersen M.R."/>
        </authorList>
    </citation>
    <scope>NUCLEOTIDE SEQUENCE [LARGE SCALE GENOMIC DNA]</scope>
    <source>
        <strain evidence="2">CBS 130015</strain>
    </source>
</reference>
<sequence>MPKAPLPGRFWSRTFDGPRPISDQEYQEVCLSPADTEVEIALGTLAQYYCDRQPQHWNDKVADAQSIEDCALACTGIETCKGTFWKSKDGTCWWSDQDLLVESDGEPSSCTVVPGSVYMTVRKGHPDGCAVDLAECRRKTRTLEDEIEDWKKKDRDSATQISDLTKQIKDLEEKIYQASTCPVHGRDWAVYQQKEPSTGYGGRNEIIRKKAMSAFLAIVFFIPMP</sequence>
<accession>A0A5N6VJW5</accession>
<dbReference type="Proteomes" id="UP000325433">
    <property type="component" value="Unassembled WGS sequence"/>
</dbReference>
<dbReference type="AlphaFoldDB" id="A0A5N6VJW5"/>
<gene>
    <name evidence="1" type="ORF">BDV41DRAFT_581138</name>
</gene>
<protein>
    <submittedName>
        <fullName evidence="1">Uncharacterized protein</fullName>
    </submittedName>
</protein>
<evidence type="ECO:0000313" key="2">
    <source>
        <dbReference type="Proteomes" id="UP000325433"/>
    </source>
</evidence>
<name>A0A5N6VJW5_9EURO</name>
<proteinExistence type="predicted"/>
<organism evidence="1 2">
    <name type="scientific">Aspergillus transmontanensis</name>
    <dbReference type="NCBI Taxonomy" id="1034304"/>
    <lineage>
        <taxon>Eukaryota</taxon>
        <taxon>Fungi</taxon>
        <taxon>Dikarya</taxon>
        <taxon>Ascomycota</taxon>
        <taxon>Pezizomycotina</taxon>
        <taxon>Eurotiomycetes</taxon>
        <taxon>Eurotiomycetidae</taxon>
        <taxon>Eurotiales</taxon>
        <taxon>Aspergillaceae</taxon>
        <taxon>Aspergillus</taxon>
        <taxon>Aspergillus subgen. Circumdati</taxon>
    </lineage>
</organism>
<evidence type="ECO:0000313" key="1">
    <source>
        <dbReference type="EMBL" id="KAE8308795.1"/>
    </source>
</evidence>
<dbReference type="EMBL" id="ML738378">
    <property type="protein sequence ID" value="KAE8308795.1"/>
    <property type="molecule type" value="Genomic_DNA"/>
</dbReference>